<proteinExistence type="predicted"/>
<comment type="caution">
    <text evidence="1">The sequence shown here is derived from an EMBL/GenBank/DDBJ whole genome shotgun (WGS) entry which is preliminary data.</text>
</comment>
<sequence>MSSDEFDSYDLAEFTEEDFAQFDADILSEPAPQAGEEHPQSPLHSTIDKGKSISGDPSIHIEFESSASTTANPVAPSTGQDLHAVPGPRYMQRTVSRQSPFQRYRSWKKTLSVTDLISPAWCEVQFDYGLRQRRHKPLEKRPSSFVSAAGKEIQVQQRVAEKNDRTLRRGKSVHEKLEREIHPEQVAVTVTTDEERWGLRLYNMMSGLREIVLHGVTREFPVFCITHGQVVIGIIDEVQKSPVIIKGAECSTGTKRVSRTPCPSPVKKRQRRAPSPPQLPTPPTSTTTDPPTEASAPAQSLGAEYSSSVHGCYIRQGSQPPLSRETDKAPFNLRLIDYKTRRSFSLPSEEDASCSKLQLMLYHRMLSSVLSPGLIDFSALWNQLGISPTHPFSDQFVREIGWWDQTHLGSSRASLNLNGMVEQWWVAVHSAECAGYGLVGVNSELQIVYRSPGATELTRKGKEEASSHSPEVLAPQEQLDIARAIEESLRTIDEGEQKVGRNGRPIARTIREASAAEFSASSMAKVLVDDPELAWALQDSLSGCAQAAEEQELTESAEGRDTATNYVSGEGDDSLLTEAKQGQDEKTSLSVNETSFVIGTREFPMDDIKLDGHLVDVLQWWLGYRLPRGVELKNSNRCFTCEYSSGCEWREQKATESTEALEQRRRAREADGAIISNGT</sequence>
<protein>
    <submittedName>
        <fullName evidence="1">Uncharacterized protein</fullName>
    </submittedName>
</protein>
<evidence type="ECO:0000313" key="1">
    <source>
        <dbReference type="EMBL" id="KAH7923884.1"/>
    </source>
</evidence>
<name>A0ACB8BF49_9AGAM</name>
<evidence type="ECO:0000313" key="2">
    <source>
        <dbReference type="Proteomes" id="UP000790709"/>
    </source>
</evidence>
<keyword evidence="2" id="KW-1185">Reference proteome</keyword>
<dbReference type="Proteomes" id="UP000790709">
    <property type="component" value="Unassembled WGS sequence"/>
</dbReference>
<accession>A0ACB8BF49</accession>
<reference evidence="1" key="1">
    <citation type="journal article" date="2021" name="New Phytol.">
        <title>Evolutionary innovations through gain and loss of genes in the ectomycorrhizal Boletales.</title>
        <authorList>
            <person name="Wu G."/>
            <person name="Miyauchi S."/>
            <person name="Morin E."/>
            <person name="Kuo A."/>
            <person name="Drula E."/>
            <person name="Varga T."/>
            <person name="Kohler A."/>
            <person name="Feng B."/>
            <person name="Cao Y."/>
            <person name="Lipzen A."/>
            <person name="Daum C."/>
            <person name="Hundley H."/>
            <person name="Pangilinan J."/>
            <person name="Johnson J."/>
            <person name="Barry K."/>
            <person name="LaButti K."/>
            <person name="Ng V."/>
            <person name="Ahrendt S."/>
            <person name="Min B."/>
            <person name="Choi I.G."/>
            <person name="Park H."/>
            <person name="Plett J.M."/>
            <person name="Magnuson J."/>
            <person name="Spatafora J.W."/>
            <person name="Nagy L.G."/>
            <person name="Henrissat B."/>
            <person name="Grigoriev I.V."/>
            <person name="Yang Z.L."/>
            <person name="Xu J."/>
            <person name="Martin F.M."/>
        </authorList>
    </citation>
    <scope>NUCLEOTIDE SEQUENCE</scope>
    <source>
        <strain evidence="1">KUC20120723A-06</strain>
    </source>
</reference>
<gene>
    <name evidence="1" type="ORF">BV22DRAFT_1130261</name>
</gene>
<organism evidence="1 2">
    <name type="scientific">Leucogyrophana mollusca</name>
    <dbReference type="NCBI Taxonomy" id="85980"/>
    <lineage>
        <taxon>Eukaryota</taxon>
        <taxon>Fungi</taxon>
        <taxon>Dikarya</taxon>
        <taxon>Basidiomycota</taxon>
        <taxon>Agaricomycotina</taxon>
        <taxon>Agaricomycetes</taxon>
        <taxon>Agaricomycetidae</taxon>
        <taxon>Boletales</taxon>
        <taxon>Boletales incertae sedis</taxon>
        <taxon>Leucogyrophana</taxon>
    </lineage>
</organism>
<dbReference type="EMBL" id="MU266439">
    <property type="protein sequence ID" value="KAH7923884.1"/>
    <property type="molecule type" value="Genomic_DNA"/>
</dbReference>